<keyword evidence="1" id="KW-0812">Transmembrane</keyword>
<sequence>MIYLSIISFFILFVIIGNFFNNGINTMTVAIQTKWLRITLKAILKIVTLCALAIGFITMIILTVVVNTDTSDKKRK</sequence>
<dbReference type="RefSeq" id="WP_379013933.1">
    <property type="nucleotide sequence ID" value="NZ_JBHSDC010000018.1"/>
</dbReference>
<dbReference type="Proteomes" id="UP001595906">
    <property type="component" value="Unassembled WGS sequence"/>
</dbReference>
<organism evidence="2 3">
    <name type="scientific">Parasediminibacterium paludis</name>
    <dbReference type="NCBI Taxonomy" id="908966"/>
    <lineage>
        <taxon>Bacteria</taxon>
        <taxon>Pseudomonadati</taxon>
        <taxon>Bacteroidota</taxon>
        <taxon>Chitinophagia</taxon>
        <taxon>Chitinophagales</taxon>
        <taxon>Chitinophagaceae</taxon>
        <taxon>Parasediminibacterium</taxon>
    </lineage>
</organism>
<keyword evidence="3" id="KW-1185">Reference proteome</keyword>
<keyword evidence="1" id="KW-1133">Transmembrane helix</keyword>
<feature type="transmembrane region" description="Helical" evidence="1">
    <location>
        <begin position="43"/>
        <end position="66"/>
    </location>
</feature>
<evidence type="ECO:0000313" key="3">
    <source>
        <dbReference type="Proteomes" id="UP001595906"/>
    </source>
</evidence>
<reference evidence="3" key="1">
    <citation type="journal article" date="2019" name="Int. J. Syst. Evol. Microbiol.">
        <title>The Global Catalogue of Microorganisms (GCM) 10K type strain sequencing project: providing services to taxonomists for standard genome sequencing and annotation.</title>
        <authorList>
            <consortium name="The Broad Institute Genomics Platform"/>
            <consortium name="The Broad Institute Genome Sequencing Center for Infectious Disease"/>
            <person name="Wu L."/>
            <person name="Ma J."/>
        </authorList>
    </citation>
    <scope>NUCLEOTIDE SEQUENCE [LARGE SCALE GENOMIC DNA]</scope>
    <source>
        <strain evidence="3">CECT 8010</strain>
    </source>
</reference>
<protein>
    <submittedName>
        <fullName evidence="2">Uncharacterized protein</fullName>
    </submittedName>
</protein>
<proteinExistence type="predicted"/>
<comment type="caution">
    <text evidence="2">The sequence shown here is derived from an EMBL/GenBank/DDBJ whole genome shotgun (WGS) entry which is preliminary data.</text>
</comment>
<accession>A0ABV8PYF3</accession>
<gene>
    <name evidence="2" type="ORF">ACFOW1_09765</name>
</gene>
<dbReference type="EMBL" id="JBHSDC010000018">
    <property type="protein sequence ID" value="MFC4232178.1"/>
    <property type="molecule type" value="Genomic_DNA"/>
</dbReference>
<evidence type="ECO:0000256" key="1">
    <source>
        <dbReference type="SAM" id="Phobius"/>
    </source>
</evidence>
<feature type="transmembrane region" description="Helical" evidence="1">
    <location>
        <begin position="6"/>
        <end position="31"/>
    </location>
</feature>
<name>A0ABV8PYF3_9BACT</name>
<keyword evidence="1" id="KW-0472">Membrane</keyword>
<evidence type="ECO:0000313" key="2">
    <source>
        <dbReference type="EMBL" id="MFC4232178.1"/>
    </source>
</evidence>